<sequence>MKFLATKNIPQSTASGIITKWKQQGTTATQPRSAGSAHAETHSAQKSPSV</sequence>
<comment type="caution">
    <text evidence="2">The sequence shown here is derived from an EMBL/GenBank/DDBJ whole genome shotgun (WGS) entry which is preliminary data.</text>
</comment>
<gene>
    <name evidence="2" type="ORF">SPARVUS_LOCUS5726345</name>
</gene>
<keyword evidence="3" id="KW-1185">Reference proteome</keyword>
<feature type="region of interest" description="Disordered" evidence="1">
    <location>
        <begin position="1"/>
        <end position="50"/>
    </location>
</feature>
<protein>
    <submittedName>
        <fullName evidence="2">Uncharacterized protein</fullName>
    </submittedName>
</protein>
<evidence type="ECO:0000313" key="3">
    <source>
        <dbReference type="Proteomes" id="UP001162483"/>
    </source>
</evidence>
<organism evidence="2 3">
    <name type="scientific">Staurois parvus</name>
    <dbReference type="NCBI Taxonomy" id="386267"/>
    <lineage>
        <taxon>Eukaryota</taxon>
        <taxon>Metazoa</taxon>
        <taxon>Chordata</taxon>
        <taxon>Craniata</taxon>
        <taxon>Vertebrata</taxon>
        <taxon>Euteleostomi</taxon>
        <taxon>Amphibia</taxon>
        <taxon>Batrachia</taxon>
        <taxon>Anura</taxon>
        <taxon>Neobatrachia</taxon>
        <taxon>Ranoidea</taxon>
        <taxon>Ranidae</taxon>
        <taxon>Staurois</taxon>
    </lineage>
</organism>
<feature type="compositionally biased region" description="Polar residues" evidence="1">
    <location>
        <begin position="8"/>
        <end position="33"/>
    </location>
</feature>
<reference evidence="2" key="1">
    <citation type="submission" date="2023-05" db="EMBL/GenBank/DDBJ databases">
        <authorList>
            <person name="Stuckert A."/>
        </authorList>
    </citation>
    <scope>NUCLEOTIDE SEQUENCE</scope>
</reference>
<evidence type="ECO:0000313" key="2">
    <source>
        <dbReference type="EMBL" id="CAI9563347.1"/>
    </source>
</evidence>
<evidence type="ECO:0000256" key="1">
    <source>
        <dbReference type="SAM" id="MobiDB-lite"/>
    </source>
</evidence>
<dbReference type="Proteomes" id="UP001162483">
    <property type="component" value="Unassembled WGS sequence"/>
</dbReference>
<name>A0ABN9CV91_9NEOB</name>
<proteinExistence type="predicted"/>
<dbReference type="EMBL" id="CATNWA010012386">
    <property type="protein sequence ID" value="CAI9563347.1"/>
    <property type="molecule type" value="Genomic_DNA"/>
</dbReference>
<accession>A0ABN9CV91</accession>